<gene>
    <name evidence="1" type="ORF">SAMN02745225_01692</name>
</gene>
<proteinExistence type="predicted"/>
<accession>A0A1M4WJN6</accession>
<dbReference type="EMBL" id="FQUL01000026">
    <property type="protein sequence ID" value="SHE81414.1"/>
    <property type="molecule type" value="Genomic_DNA"/>
</dbReference>
<sequence>MPSTLRDIDDSRKDRVPRFVAYTCGRDAELAHIPRALEAKVFLETFGNTKNDLDREYSPYEARSFFLFVYDHADSRAAAMARIIIPNAVTNLQTKTTDDIESLWGLRGTDIALGGRFLKDENYWDVATLAVDRTYKGPGRAGIVSLAIYNTIMTSAMHCGVDVVIAILDEVAYRTSKWQYHEPFKPLDTLSALPYMGSSSSLPVYCEFSAVKARLEMQKPDIAKMLFTTKDIGDAIQHVDLEEVRLLHKDLAARNRHVIDIGLEDQTTQTHESYHGATRTVEP</sequence>
<dbReference type="Proteomes" id="UP000184295">
    <property type="component" value="Unassembled WGS sequence"/>
</dbReference>
<protein>
    <submittedName>
        <fullName evidence="1">Uncharacterized protein</fullName>
    </submittedName>
</protein>
<organism evidence="1 2">
    <name type="scientific">Ferrithrix thermotolerans DSM 19514</name>
    <dbReference type="NCBI Taxonomy" id="1121881"/>
    <lineage>
        <taxon>Bacteria</taxon>
        <taxon>Bacillati</taxon>
        <taxon>Actinomycetota</taxon>
        <taxon>Acidimicrobiia</taxon>
        <taxon>Acidimicrobiales</taxon>
        <taxon>Acidimicrobiaceae</taxon>
        <taxon>Ferrithrix</taxon>
    </lineage>
</organism>
<dbReference type="Gene3D" id="3.40.630.30">
    <property type="match status" value="1"/>
</dbReference>
<name>A0A1M4WJN6_9ACTN</name>
<dbReference type="OrthoDB" id="5177648at2"/>
<dbReference type="AlphaFoldDB" id="A0A1M4WJN6"/>
<dbReference type="STRING" id="1121881.SAMN02745225_01692"/>
<reference evidence="2" key="1">
    <citation type="submission" date="2016-11" db="EMBL/GenBank/DDBJ databases">
        <authorList>
            <person name="Varghese N."/>
            <person name="Submissions S."/>
        </authorList>
    </citation>
    <scope>NUCLEOTIDE SEQUENCE [LARGE SCALE GENOMIC DNA]</scope>
    <source>
        <strain evidence="2">DSM 19514</strain>
    </source>
</reference>
<dbReference type="InterPro" id="IPR016181">
    <property type="entry name" value="Acyl_CoA_acyltransferase"/>
</dbReference>
<keyword evidence="2" id="KW-1185">Reference proteome</keyword>
<dbReference type="RefSeq" id="WP_143146474.1">
    <property type="nucleotide sequence ID" value="NZ_FQUL01000026.1"/>
</dbReference>
<dbReference type="SUPFAM" id="SSF55729">
    <property type="entry name" value="Acyl-CoA N-acyltransferases (Nat)"/>
    <property type="match status" value="1"/>
</dbReference>
<evidence type="ECO:0000313" key="1">
    <source>
        <dbReference type="EMBL" id="SHE81414.1"/>
    </source>
</evidence>
<evidence type="ECO:0000313" key="2">
    <source>
        <dbReference type="Proteomes" id="UP000184295"/>
    </source>
</evidence>